<proteinExistence type="predicted"/>
<accession>B8AFK4</accession>
<dbReference type="Proteomes" id="UP000007015">
    <property type="component" value="Chromosome 2"/>
</dbReference>
<name>B8AFK4_ORYSI</name>
<feature type="compositionally biased region" description="Polar residues" evidence="1">
    <location>
        <begin position="323"/>
        <end position="341"/>
    </location>
</feature>
<dbReference type="STRING" id="39946.B8AFK4"/>
<feature type="compositionally biased region" description="Basic residues" evidence="1">
    <location>
        <begin position="1"/>
        <end position="13"/>
    </location>
</feature>
<dbReference type="EMBL" id="CM000127">
    <property type="protein sequence ID" value="EEC72903.1"/>
    <property type="molecule type" value="Genomic_DNA"/>
</dbReference>
<gene>
    <name evidence="2" type="ORF">OsI_06729</name>
</gene>
<feature type="compositionally biased region" description="Low complexity" evidence="1">
    <location>
        <begin position="181"/>
        <end position="210"/>
    </location>
</feature>
<reference evidence="2 3" key="1">
    <citation type="journal article" date="2005" name="PLoS Biol.">
        <title>The genomes of Oryza sativa: a history of duplications.</title>
        <authorList>
            <person name="Yu J."/>
            <person name="Wang J."/>
            <person name="Lin W."/>
            <person name="Li S."/>
            <person name="Li H."/>
            <person name="Zhou J."/>
            <person name="Ni P."/>
            <person name="Dong W."/>
            <person name="Hu S."/>
            <person name="Zeng C."/>
            <person name="Zhang J."/>
            <person name="Zhang Y."/>
            <person name="Li R."/>
            <person name="Xu Z."/>
            <person name="Li S."/>
            <person name="Li X."/>
            <person name="Zheng H."/>
            <person name="Cong L."/>
            <person name="Lin L."/>
            <person name="Yin J."/>
            <person name="Geng J."/>
            <person name="Li G."/>
            <person name="Shi J."/>
            <person name="Liu J."/>
            <person name="Lv H."/>
            <person name="Li J."/>
            <person name="Wang J."/>
            <person name="Deng Y."/>
            <person name="Ran L."/>
            <person name="Shi X."/>
            <person name="Wang X."/>
            <person name="Wu Q."/>
            <person name="Li C."/>
            <person name="Ren X."/>
            <person name="Wang J."/>
            <person name="Wang X."/>
            <person name="Li D."/>
            <person name="Liu D."/>
            <person name="Zhang X."/>
            <person name="Ji Z."/>
            <person name="Zhao W."/>
            <person name="Sun Y."/>
            <person name="Zhang Z."/>
            <person name="Bao J."/>
            <person name="Han Y."/>
            <person name="Dong L."/>
            <person name="Ji J."/>
            <person name="Chen P."/>
            <person name="Wu S."/>
            <person name="Liu J."/>
            <person name="Xiao Y."/>
            <person name="Bu D."/>
            <person name="Tan J."/>
            <person name="Yang L."/>
            <person name="Ye C."/>
            <person name="Zhang J."/>
            <person name="Xu J."/>
            <person name="Zhou Y."/>
            <person name="Yu Y."/>
            <person name="Zhang B."/>
            <person name="Zhuang S."/>
            <person name="Wei H."/>
            <person name="Liu B."/>
            <person name="Lei M."/>
            <person name="Yu H."/>
            <person name="Li Y."/>
            <person name="Xu H."/>
            <person name="Wei S."/>
            <person name="He X."/>
            <person name="Fang L."/>
            <person name="Zhang Z."/>
            <person name="Zhang Y."/>
            <person name="Huang X."/>
            <person name="Su Z."/>
            <person name="Tong W."/>
            <person name="Li J."/>
            <person name="Tong Z."/>
            <person name="Li S."/>
            <person name="Ye J."/>
            <person name="Wang L."/>
            <person name="Fang L."/>
            <person name="Lei T."/>
            <person name="Chen C."/>
            <person name="Chen H."/>
            <person name="Xu Z."/>
            <person name="Li H."/>
            <person name="Huang H."/>
            <person name="Zhang F."/>
            <person name="Xu H."/>
            <person name="Li N."/>
            <person name="Zhao C."/>
            <person name="Li S."/>
            <person name="Dong L."/>
            <person name="Huang Y."/>
            <person name="Li L."/>
            <person name="Xi Y."/>
            <person name="Qi Q."/>
            <person name="Li W."/>
            <person name="Zhang B."/>
            <person name="Hu W."/>
            <person name="Zhang Y."/>
            <person name="Tian X."/>
            <person name="Jiao Y."/>
            <person name="Liang X."/>
            <person name="Jin J."/>
            <person name="Gao L."/>
            <person name="Zheng W."/>
            <person name="Hao B."/>
            <person name="Liu S."/>
            <person name="Wang W."/>
            <person name="Yuan L."/>
            <person name="Cao M."/>
            <person name="McDermott J."/>
            <person name="Samudrala R."/>
            <person name="Wang J."/>
            <person name="Wong G.K."/>
            <person name="Yang H."/>
        </authorList>
    </citation>
    <scope>NUCLEOTIDE SEQUENCE [LARGE SCALE GENOMIC DNA]</scope>
    <source>
        <strain evidence="3">cv. 93-11</strain>
    </source>
</reference>
<evidence type="ECO:0000256" key="1">
    <source>
        <dbReference type="SAM" id="MobiDB-lite"/>
    </source>
</evidence>
<protein>
    <submittedName>
        <fullName evidence="2">Uncharacterized protein</fullName>
    </submittedName>
</protein>
<feature type="compositionally biased region" description="Low complexity" evidence="1">
    <location>
        <begin position="109"/>
        <end position="118"/>
    </location>
</feature>
<keyword evidence="3" id="KW-1185">Reference proteome</keyword>
<feature type="region of interest" description="Disordered" evidence="1">
    <location>
        <begin position="315"/>
        <end position="352"/>
    </location>
</feature>
<evidence type="ECO:0000313" key="3">
    <source>
        <dbReference type="Proteomes" id="UP000007015"/>
    </source>
</evidence>
<evidence type="ECO:0000313" key="2">
    <source>
        <dbReference type="EMBL" id="EEC72903.1"/>
    </source>
</evidence>
<dbReference type="Gramene" id="BGIOSGA006706-TA">
    <property type="protein sequence ID" value="BGIOSGA006706-PA"/>
    <property type="gene ID" value="BGIOSGA006706"/>
</dbReference>
<organism evidence="2 3">
    <name type="scientific">Oryza sativa subsp. indica</name>
    <name type="common">Rice</name>
    <dbReference type="NCBI Taxonomy" id="39946"/>
    <lineage>
        <taxon>Eukaryota</taxon>
        <taxon>Viridiplantae</taxon>
        <taxon>Streptophyta</taxon>
        <taxon>Embryophyta</taxon>
        <taxon>Tracheophyta</taxon>
        <taxon>Spermatophyta</taxon>
        <taxon>Magnoliopsida</taxon>
        <taxon>Liliopsida</taxon>
        <taxon>Poales</taxon>
        <taxon>Poaceae</taxon>
        <taxon>BOP clade</taxon>
        <taxon>Oryzoideae</taxon>
        <taxon>Oryzeae</taxon>
        <taxon>Oryzinae</taxon>
        <taxon>Oryza</taxon>
        <taxon>Oryza sativa</taxon>
    </lineage>
</organism>
<feature type="compositionally biased region" description="Low complexity" evidence="1">
    <location>
        <begin position="29"/>
        <end position="44"/>
    </location>
</feature>
<dbReference type="AlphaFoldDB" id="B8AFK4"/>
<sequence>MARAERRRAGRARSRGDPTRGGENGGPGRSMAAASAASMAAGAGRQERGDDGATQELEQRVVGAVDHDEEGEGEDGRHKELEEEVAPRPQRGAEVDPDPGATTRRPSPAAASWASWAAAGGGAAAMNALAKFSPEVSQPNTPLYKARDQHAPHRKTNTAESEGRRRAPVVPAVRKGGGGSTRSPAASRRRASVASAAGSPRPLPRAGAPRLRLHVGPPRPWPGPPLDLQLPDAAHLRARRRWEDASALSTLSTGASAAAELESPQLELFFAATDLHVHLLCWEDNAVRVIPVVFKLLALIPGGCSNDDGGLVAAAHGRRSRQRQPQPECNGSQVTSFSMAASNKKRSVPEER</sequence>
<feature type="region of interest" description="Disordered" evidence="1">
    <location>
        <begin position="1"/>
        <end position="122"/>
    </location>
</feature>
<dbReference type="HOGENOM" id="CLU_788424_0_0_1"/>
<feature type="region of interest" description="Disordered" evidence="1">
    <location>
        <begin position="135"/>
        <end position="225"/>
    </location>
</feature>